<name>A0A3N0W783_9FLAO</name>
<evidence type="ECO:0000256" key="1">
    <source>
        <dbReference type="SAM" id="SignalP"/>
    </source>
</evidence>
<evidence type="ECO:0000313" key="3">
    <source>
        <dbReference type="Proteomes" id="UP000269375"/>
    </source>
</evidence>
<accession>A0A3N0W783</accession>
<feature type="chain" id="PRO_5018177046" evidence="1">
    <location>
        <begin position="22"/>
        <end position="231"/>
    </location>
</feature>
<dbReference type="Pfam" id="PF16266">
    <property type="entry name" value="DUF4919"/>
    <property type="match status" value="1"/>
</dbReference>
<dbReference type="AlphaFoldDB" id="A0A3N0W783"/>
<sequence>MNTRLFAFIAFIMLIPLSAQESNPKAPDYQLIKKNIENKNSEFYYPKLLKKLKENDTLITKEQYQHLYFGYTFQKEYNPYKKSKNDEKLNQYYRGENITEKDVPKVIRALKEALEENPLDLRAMNYLAYMHHMSNDESMAKKISRNFHGLFEAITSSGDGMKCESAMHVISVSHEYVFLNMFQLEIISQSYNGTCDYLQFEKDKYKVPGIYFNVSQLREKSMELLKSKFDK</sequence>
<dbReference type="OrthoDB" id="686440at2"/>
<dbReference type="RefSeq" id="WP_123262614.1">
    <property type="nucleotide sequence ID" value="NZ_RJTX01000001.1"/>
</dbReference>
<comment type="caution">
    <text evidence="2">The sequence shown here is derived from an EMBL/GenBank/DDBJ whole genome shotgun (WGS) entry which is preliminary data.</text>
</comment>
<dbReference type="InterPro" id="IPR032578">
    <property type="entry name" value="DUF4919"/>
</dbReference>
<evidence type="ECO:0000313" key="2">
    <source>
        <dbReference type="EMBL" id="ROI00936.1"/>
    </source>
</evidence>
<organism evidence="2 3">
    <name type="scientific">Chryseobacterium daecheongense</name>
    <dbReference type="NCBI Taxonomy" id="192389"/>
    <lineage>
        <taxon>Bacteria</taxon>
        <taxon>Pseudomonadati</taxon>
        <taxon>Bacteroidota</taxon>
        <taxon>Flavobacteriia</taxon>
        <taxon>Flavobacteriales</taxon>
        <taxon>Weeksellaceae</taxon>
        <taxon>Chryseobacterium group</taxon>
        <taxon>Chryseobacterium</taxon>
    </lineage>
</organism>
<protein>
    <submittedName>
        <fullName evidence="2">DUF4919 domain-containing protein</fullName>
    </submittedName>
</protein>
<reference evidence="2 3" key="1">
    <citation type="submission" date="2018-11" db="EMBL/GenBank/DDBJ databases">
        <title>Proposal to divide the Flavobacteriaceae and reorganize its genera based on Amino Acid Identity values calculated from whole genome sequences.</title>
        <authorList>
            <person name="Nicholson A.C."/>
            <person name="Gulvik C.A."/>
            <person name="Whitney A.M."/>
            <person name="Humrighouse B.W."/>
            <person name="Bell M."/>
            <person name="Holmes B."/>
            <person name="Steigerwalt A."/>
            <person name="Villarma A."/>
            <person name="Sheth M."/>
            <person name="Batra D."/>
            <person name="Pryor J."/>
            <person name="Bernardet J.-F."/>
            <person name="Hugo C."/>
            <person name="Kampfer P."/>
            <person name="Newman J."/>
            <person name="Mcquiston J.R."/>
        </authorList>
    </citation>
    <scope>NUCLEOTIDE SEQUENCE [LARGE SCALE GENOMIC DNA]</scope>
    <source>
        <strain evidence="2 3">DSM 15235</strain>
    </source>
</reference>
<feature type="signal peptide" evidence="1">
    <location>
        <begin position="1"/>
        <end position="21"/>
    </location>
</feature>
<keyword evidence="1" id="KW-0732">Signal</keyword>
<dbReference type="Proteomes" id="UP000269375">
    <property type="component" value="Unassembled WGS sequence"/>
</dbReference>
<gene>
    <name evidence="2" type="ORF">EGI05_07995</name>
</gene>
<proteinExistence type="predicted"/>
<dbReference type="EMBL" id="RJTX01000001">
    <property type="protein sequence ID" value="ROI00936.1"/>
    <property type="molecule type" value="Genomic_DNA"/>
</dbReference>